<keyword evidence="4 10" id="KW-0808">Transferase</keyword>
<dbReference type="EC" id="2.4.1.227" evidence="10"/>
<dbReference type="GO" id="GO:0005975">
    <property type="term" value="P:carbohydrate metabolic process"/>
    <property type="evidence" value="ECO:0007669"/>
    <property type="project" value="InterPro"/>
</dbReference>
<comment type="function">
    <text evidence="10">Cell wall formation. Catalyzes the transfer of a GlcNAc subunit on undecaprenyl-pyrophosphoryl-MurNAc-pentapeptide (lipid intermediate I) to form undecaprenyl-pyrophosphoryl-MurNAc-(pentapeptide)GlcNAc (lipid intermediate II).</text>
</comment>
<comment type="subcellular location">
    <subcellularLocation>
        <location evidence="10">Cell membrane</location>
        <topology evidence="10">Peripheral membrane protein</topology>
        <orientation evidence="10">Cytoplasmic side</orientation>
    </subcellularLocation>
</comment>
<reference evidence="14" key="1">
    <citation type="submission" date="2017-07" db="EMBL/GenBank/DDBJ databases">
        <title>Draft genome sequence of Effusibacillus lacus strain skLN1.</title>
        <authorList>
            <person name="Watanabe M."/>
            <person name="Kojima H."/>
            <person name="Fukui M."/>
        </authorList>
    </citation>
    <scope>NUCLEOTIDE SEQUENCE [LARGE SCALE GENOMIC DNA]</scope>
    <source>
        <strain evidence="14">skLN1</strain>
    </source>
</reference>
<feature type="domain" description="Glycosyltransferase family 28 N-terminal" evidence="11">
    <location>
        <begin position="3"/>
        <end position="141"/>
    </location>
</feature>
<dbReference type="OrthoDB" id="9808936at2"/>
<dbReference type="PANTHER" id="PTHR21015:SF22">
    <property type="entry name" value="GLYCOSYLTRANSFERASE"/>
    <property type="match status" value="1"/>
</dbReference>
<dbReference type="GO" id="GO:0051991">
    <property type="term" value="F:UDP-N-acetyl-D-glucosamine:N-acetylmuramoyl-L-alanyl-D-glutamyl-meso-2,6-diaminopimelyl-D-alanyl-D-alanine-diphosphoundecaprenol 4-beta-N-acetylglucosaminlytransferase activity"/>
    <property type="evidence" value="ECO:0007669"/>
    <property type="project" value="RHEA"/>
</dbReference>
<dbReference type="InterPro" id="IPR006009">
    <property type="entry name" value="GlcNAc_MurG"/>
</dbReference>
<evidence type="ECO:0000313" key="13">
    <source>
        <dbReference type="EMBL" id="GAX91006.1"/>
    </source>
</evidence>
<keyword evidence="14" id="KW-1185">Reference proteome</keyword>
<evidence type="ECO:0000256" key="7">
    <source>
        <dbReference type="ARBA" id="ARBA00023136"/>
    </source>
</evidence>
<evidence type="ECO:0000256" key="4">
    <source>
        <dbReference type="ARBA" id="ARBA00022679"/>
    </source>
</evidence>
<feature type="binding site" evidence="10">
    <location>
        <position position="302"/>
    </location>
    <ligand>
        <name>UDP-N-acetyl-alpha-D-glucosamine</name>
        <dbReference type="ChEBI" id="CHEBI:57705"/>
    </ligand>
</feature>
<dbReference type="GO" id="GO:0071555">
    <property type="term" value="P:cell wall organization"/>
    <property type="evidence" value="ECO:0007669"/>
    <property type="project" value="UniProtKB-KW"/>
</dbReference>
<evidence type="ECO:0000259" key="11">
    <source>
        <dbReference type="Pfam" id="PF03033"/>
    </source>
</evidence>
<dbReference type="SUPFAM" id="SSF53756">
    <property type="entry name" value="UDP-Glycosyltransferase/glycogen phosphorylase"/>
    <property type="match status" value="1"/>
</dbReference>
<dbReference type="Pfam" id="PF03033">
    <property type="entry name" value="Glyco_transf_28"/>
    <property type="match status" value="1"/>
</dbReference>
<feature type="domain" description="Glycosyl transferase family 28 C-terminal" evidence="12">
    <location>
        <begin position="192"/>
        <end position="359"/>
    </location>
</feature>
<dbReference type="CDD" id="cd03785">
    <property type="entry name" value="GT28_MurG"/>
    <property type="match status" value="1"/>
</dbReference>
<evidence type="ECO:0000256" key="3">
    <source>
        <dbReference type="ARBA" id="ARBA00022676"/>
    </source>
</evidence>
<evidence type="ECO:0000256" key="6">
    <source>
        <dbReference type="ARBA" id="ARBA00022984"/>
    </source>
</evidence>
<dbReference type="UniPathway" id="UPA00219"/>
<dbReference type="AlphaFoldDB" id="A0A292YP99"/>
<keyword evidence="9 10" id="KW-0961">Cell wall biogenesis/degradation</keyword>
<dbReference type="InterPro" id="IPR007235">
    <property type="entry name" value="Glyco_trans_28_C"/>
</dbReference>
<accession>A0A292YP99</accession>
<comment type="caution">
    <text evidence="13">The sequence shown here is derived from an EMBL/GenBank/DDBJ whole genome shotgun (WGS) entry which is preliminary data.</text>
</comment>
<evidence type="ECO:0000256" key="10">
    <source>
        <dbReference type="HAMAP-Rule" id="MF_00033"/>
    </source>
</evidence>
<protein>
    <recommendedName>
        <fullName evidence="10">UDP-N-acetylglucosamine--N-acetylmuramyl-(pentapeptide) pyrophosphoryl-undecaprenol N-acetylglucosamine transferase</fullName>
        <ecNumber evidence="10">2.4.1.227</ecNumber>
    </recommendedName>
    <alternativeName>
        <fullName evidence="10">Undecaprenyl-PP-MurNAc-pentapeptide-UDPGlcNAc GlcNAc transferase</fullName>
    </alternativeName>
</protein>
<dbReference type="Pfam" id="PF04101">
    <property type="entry name" value="Glyco_tran_28_C"/>
    <property type="match status" value="1"/>
</dbReference>
<keyword evidence="7 10" id="KW-0472">Membrane</keyword>
<evidence type="ECO:0000313" key="14">
    <source>
        <dbReference type="Proteomes" id="UP000217785"/>
    </source>
</evidence>
<organism evidence="13 14">
    <name type="scientific">Effusibacillus lacus</name>
    <dbReference type="NCBI Taxonomy" id="1348429"/>
    <lineage>
        <taxon>Bacteria</taxon>
        <taxon>Bacillati</taxon>
        <taxon>Bacillota</taxon>
        <taxon>Bacilli</taxon>
        <taxon>Bacillales</taxon>
        <taxon>Alicyclobacillaceae</taxon>
        <taxon>Effusibacillus</taxon>
    </lineage>
</organism>
<name>A0A292YP99_9BACL</name>
<dbReference type="InterPro" id="IPR004276">
    <property type="entry name" value="GlycoTrans_28_N"/>
</dbReference>
<evidence type="ECO:0000256" key="1">
    <source>
        <dbReference type="ARBA" id="ARBA00022475"/>
    </source>
</evidence>
<dbReference type="NCBIfam" id="TIGR01133">
    <property type="entry name" value="murG"/>
    <property type="match status" value="1"/>
</dbReference>
<evidence type="ECO:0000256" key="9">
    <source>
        <dbReference type="ARBA" id="ARBA00023316"/>
    </source>
</evidence>
<dbReference type="GO" id="GO:0051301">
    <property type="term" value="P:cell division"/>
    <property type="evidence" value="ECO:0007669"/>
    <property type="project" value="UniProtKB-KW"/>
</dbReference>
<keyword evidence="6 10" id="KW-0573">Peptidoglycan synthesis</keyword>
<dbReference type="GO" id="GO:0005886">
    <property type="term" value="C:plasma membrane"/>
    <property type="evidence" value="ECO:0007669"/>
    <property type="project" value="UniProtKB-SubCell"/>
</dbReference>
<dbReference type="EMBL" id="BDUF01000076">
    <property type="protein sequence ID" value="GAX91006.1"/>
    <property type="molecule type" value="Genomic_DNA"/>
</dbReference>
<dbReference type="GO" id="GO:0050511">
    <property type="term" value="F:undecaprenyldiphospho-muramoylpentapeptide beta-N-acetylglucosaminyltransferase activity"/>
    <property type="evidence" value="ECO:0007669"/>
    <property type="project" value="UniProtKB-UniRule"/>
</dbReference>
<evidence type="ECO:0000259" key="12">
    <source>
        <dbReference type="Pfam" id="PF04101"/>
    </source>
</evidence>
<keyword evidence="5 10" id="KW-0133">Cell shape</keyword>
<dbReference type="RefSeq" id="WP_096182794.1">
    <property type="nucleotide sequence ID" value="NZ_BDUF01000076.1"/>
</dbReference>
<proteinExistence type="inferred from homology"/>
<comment type="caution">
    <text evidence="10">Lacks conserved residue(s) required for the propagation of feature annotation.</text>
</comment>
<evidence type="ECO:0000256" key="5">
    <source>
        <dbReference type="ARBA" id="ARBA00022960"/>
    </source>
</evidence>
<comment type="pathway">
    <text evidence="10">Cell wall biogenesis; peptidoglycan biosynthesis.</text>
</comment>
<evidence type="ECO:0000256" key="8">
    <source>
        <dbReference type="ARBA" id="ARBA00023306"/>
    </source>
</evidence>
<keyword evidence="8 10" id="KW-0131">Cell cycle</keyword>
<keyword evidence="2 10" id="KW-0132">Cell division</keyword>
<feature type="binding site" evidence="10">
    <location>
        <position position="199"/>
    </location>
    <ligand>
        <name>UDP-N-acetyl-alpha-D-glucosamine</name>
        <dbReference type="ChEBI" id="CHEBI:57705"/>
    </ligand>
</feature>
<feature type="binding site" evidence="10">
    <location>
        <begin position="10"/>
        <end position="12"/>
    </location>
    <ligand>
        <name>UDP-N-acetyl-alpha-D-glucosamine</name>
        <dbReference type="ChEBI" id="CHEBI:57705"/>
    </ligand>
</feature>
<gene>
    <name evidence="10" type="primary">murG</name>
    <name evidence="13" type="ORF">EFBL_2666</name>
</gene>
<sequence>MKIVVTGGGTGGHIYPALAIARYFSEVEQAEILYIGTERGLESDIVPRSGFAFRTIEVSGLKRSLSSDTLKTFARLGKGLLQARRILKEYQPDVVIGCGGYVVAPVVFMAKMLAIPTYIHEMDVFPGLTNRSLSRFADRIGVSFEGSVNYFSNVKHKVVVAGNPRASEVVKVTPDETRQVKQELGLDPEKKTVVIVSGSRGAKPINDAVLSMLESVSNQRRFQLLYITGQIHYEDVAGQLKRTGFGPQSGIFVQPFVYNMPPLLAGSDLLVSRAGATTIAEATALGVPGIYIPSPYVTNNHQEYNARWLADAGAGVMIRESELTPGLLFQAIQRLMESPSDLRKMKERSKALGLPEAMSNIHRTIMELVK</sequence>
<evidence type="ECO:0000256" key="2">
    <source>
        <dbReference type="ARBA" id="ARBA00022618"/>
    </source>
</evidence>
<dbReference type="PANTHER" id="PTHR21015">
    <property type="entry name" value="UDP-N-ACETYLGLUCOSAMINE--N-ACETYLMURAMYL-(PENTAPEPTIDE) PYROPHOSPHORYL-UNDECAPRENOL N-ACETYLGLUCOSAMINE TRANSFERASE 1"/>
    <property type="match status" value="1"/>
</dbReference>
<keyword evidence="3 10" id="KW-0328">Glycosyltransferase</keyword>
<dbReference type="GO" id="GO:0009252">
    <property type="term" value="P:peptidoglycan biosynthetic process"/>
    <property type="evidence" value="ECO:0007669"/>
    <property type="project" value="UniProtKB-UniRule"/>
</dbReference>
<dbReference type="GO" id="GO:0008360">
    <property type="term" value="P:regulation of cell shape"/>
    <property type="evidence" value="ECO:0007669"/>
    <property type="project" value="UniProtKB-KW"/>
</dbReference>
<dbReference type="Gene3D" id="3.40.50.2000">
    <property type="entry name" value="Glycogen Phosphorylase B"/>
    <property type="match status" value="2"/>
</dbReference>
<dbReference type="Proteomes" id="UP000217785">
    <property type="component" value="Unassembled WGS sequence"/>
</dbReference>
<dbReference type="HAMAP" id="MF_00033">
    <property type="entry name" value="MurG"/>
    <property type="match status" value="1"/>
</dbReference>
<comment type="similarity">
    <text evidence="10">Belongs to the glycosyltransferase 28 family. MurG subfamily.</text>
</comment>
<keyword evidence="1 10" id="KW-1003">Cell membrane</keyword>
<comment type="catalytic activity">
    <reaction evidence="10">
        <text>di-trans,octa-cis-undecaprenyl diphospho-N-acetyl-alpha-D-muramoyl-L-alanyl-D-glutamyl-meso-2,6-diaminopimeloyl-D-alanyl-D-alanine + UDP-N-acetyl-alpha-D-glucosamine = di-trans,octa-cis-undecaprenyl diphospho-[N-acetyl-alpha-D-glucosaminyl-(1-&gt;4)]-N-acetyl-alpha-D-muramoyl-L-alanyl-D-glutamyl-meso-2,6-diaminopimeloyl-D-alanyl-D-alanine + UDP + H(+)</text>
        <dbReference type="Rhea" id="RHEA:31227"/>
        <dbReference type="ChEBI" id="CHEBI:15378"/>
        <dbReference type="ChEBI" id="CHEBI:57705"/>
        <dbReference type="ChEBI" id="CHEBI:58223"/>
        <dbReference type="ChEBI" id="CHEBI:61387"/>
        <dbReference type="ChEBI" id="CHEBI:61388"/>
        <dbReference type="EC" id="2.4.1.227"/>
    </reaction>
</comment>